<dbReference type="InterPro" id="IPR046358">
    <property type="entry name" value="Flagellin_C"/>
</dbReference>
<evidence type="ECO:0000259" key="4">
    <source>
        <dbReference type="Pfam" id="PF00669"/>
    </source>
</evidence>
<dbReference type="InterPro" id="IPR001492">
    <property type="entry name" value="Flagellin"/>
</dbReference>
<dbReference type="SUPFAM" id="SSF64518">
    <property type="entry name" value="Phase 1 flagellin"/>
    <property type="match status" value="1"/>
</dbReference>
<dbReference type="KEGG" id="saqt:GJV85_00885"/>
<keyword evidence="6" id="KW-0282">Flagellum</keyword>
<dbReference type="Proteomes" id="UP000671852">
    <property type="component" value="Chromosome"/>
</dbReference>
<keyword evidence="2 3" id="KW-0975">Bacterial flagellum</keyword>
<keyword evidence="3" id="KW-0964">Secreted</keyword>
<comment type="similarity">
    <text evidence="1 3">Belongs to the bacterial flagellin family.</text>
</comment>
<comment type="subcellular location">
    <subcellularLocation>
        <location evidence="3">Secreted</location>
    </subcellularLocation>
    <subcellularLocation>
        <location evidence="3">Bacterial flagellum</location>
    </subcellularLocation>
</comment>
<dbReference type="InterPro" id="IPR042187">
    <property type="entry name" value="Flagellin_C_sub2"/>
</dbReference>
<dbReference type="Gene3D" id="1.20.1330.10">
    <property type="entry name" value="f41 fragment of flagellin, N-terminal domain"/>
    <property type="match status" value="1"/>
</dbReference>
<feature type="domain" description="Flagellin C-terminal" evidence="5">
    <location>
        <begin position="196"/>
        <end position="280"/>
    </location>
</feature>
<dbReference type="GO" id="GO:0005576">
    <property type="term" value="C:extracellular region"/>
    <property type="evidence" value="ECO:0007669"/>
    <property type="project" value="UniProtKB-SubCell"/>
</dbReference>
<keyword evidence="6" id="KW-0969">Cilium</keyword>
<dbReference type="Gene3D" id="6.10.10.10">
    <property type="entry name" value="Flagellar export chaperone, C-terminal domain"/>
    <property type="match status" value="1"/>
</dbReference>
<proteinExistence type="inferred from homology"/>
<reference evidence="6" key="2">
    <citation type="submission" date="2021-04" db="EMBL/GenBank/DDBJ databases">
        <title>Isolation and characterization of a novel species of the genus Sulfurimonas.</title>
        <authorList>
            <person name="Fukui M."/>
        </authorList>
    </citation>
    <scope>NUCLEOTIDE SEQUENCE</scope>
    <source>
        <strain evidence="6">H1576</strain>
    </source>
</reference>
<comment type="function">
    <text evidence="3">Flagellin is the subunit protein which polymerizes to form the filaments of bacterial flagella.</text>
</comment>
<name>A0A975GBR5_9BACT</name>
<dbReference type="Pfam" id="PF00669">
    <property type="entry name" value="Flagellin_N"/>
    <property type="match status" value="1"/>
</dbReference>
<dbReference type="Pfam" id="PF00700">
    <property type="entry name" value="Flagellin_C"/>
    <property type="match status" value="1"/>
</dbReference>
<evidence type="ECO:0000256" key="2">
    <source>
        <dbReference type="ARBA" id="ARBA00023143"/>
    </source>
</evidence>
<evidence type="ECO:0000313" key="7">
    <source>
        <dbReference type="Proteomes" id="UP000671852"/>
    </source>
</evidence>
<dbReference type="PRINTS" id="PR00207">
    <property type="entry name" value="FLAGELLIN"/>
</dbReference>
<organism evidence="6 7">
    <name type="scientific">Sulfurimonas aquatica</name>
    <dbReference type="NCBI Taxonomy" id="2672570"/>
    <lineage>
        <taxon>Bacteria</taxon>
        <taxon>Pseudomonadati</taxon>
        <taxon>Campylobacterota</taxon>
        <taxon>Epsilonproteobacteria</taxon>
        <taxon>Campylobacterales</taxon>
        <taxon>Sulfurimonadaceae</taxon>
        <taxon>Sulfurimonas</taxon>
    </lineage>
</organism>
<reference evidence="6" key="1">
    <citation type="submission" date="2019-11" db="EMBL/GenBank/DDBJ databases">
        <authorList>
            <person name="Kojima H."/>
        </authorList>
    </citation>
    <scope>NUCLEOTIDE SEQUENCE</scope>
    <source>
        <strain evidence="6">H1576</strain>
    </source>
</reference>
<dbReference type="AlphaFoldDB" id="A0A975GBR5"/>
<evidence type="ECO:0000313" key="6">
    <source>
        <dbReference type="EMBL" id="QSZ40732.1"/>
    </source>
</evidence>
<dbReference type="EMBL" id="CP046072">
    <property type="protein sequence ID" value="QSZ40732.1"/>
    <property type="molecule type" value="Genomic_DNA"/>
</dbReference>
<dbReference type="PANTHER" id="PTHR42792">
    <property type="entry name" value="FLAGELLIN"/>
    <property type="match status" value="1"/>
</dbReference>
<dbReference type="RefSeq" id="WP_207562011.1">
    <property type="nucleotide sequence ID" value="NZ_CP046072.1"/>
</dbReference>
<keyword evidence="7" id="KW-1185">Reference proteome</keyword>
<dbReference type="GO" id="GO:0005198">
    <property type="term" value="F:structural molecule activity"/>
    <property type="evidence" value="ECO:0007669"/>
    <property type="project" value="UniProtKB-UniRule"/>
</dbReference>
<feature type="domain" description="Flagellin N-terminal" evidence="4">
    <location>
        <begin position="5"/>
        <end position="143"/>
    </location>
</feature>
<accession>A0A975GBR5</accession>
<dbReference type="PANTHER" id="PTHR42792:SF2">
    <property type="entry name" value="FLAGELLIN"/>
    <property type="match status" value="1"/>
</dbReference>
<evidence type="ECO:0000256" key="1">
    <source>
        <dbReference type="ARBA" id="ARBA00005709"/>
    </source>
</evidence>
<evidence type="ECO:0000259" key="5">
    <source>
        <dbReference type="Pfam" id="PF00700"/>
    </source>
</evidence>
<keyword evidence="6" id="KW-0966">Cell projection</keyword>
<dbReference type="GO" id="GO:0009288">
    <property type="term" value="C:bacterial-type flagellum"/>
    <property type="evidence" value="ECO:0007669"/>
    <property type="project" value="UniProtKB-SubCell"/>
</dbReference>
<protein>
    <recommendedName>
        <fullName evidence="3">Flagellin</fullName>
    </recommendedName>
</protein>
<gene>
    <name evidence="6" type="ORF">GJV85_00885</name>
</gene>
<sequence>MGFRINTNVAAMNAHRNASNNNVGLDKSLSALSSGLRITKAADDSSGLAIANKLSAQSNGLGQAIRNANDGIGLIQTADGALDEYGNILNRIRTLAVQGANDTQDSDSRAFIGKEMLRLQSELTHIATETKFNGKALLATTATYTFQVGAFNGDVSKTVISNVALASMLATAMTASAGHGTATAAFTQAEFAALINGMDSAISTVDTIRATLGAAQNQLESTVRNISVTQVNVKAAESQIRDVDFAAESANFAKHNILAQSGSYAMSQANAVQQNVLRLLQ</sequence>
<evidence type="ECO:0000256" key="3">
    <source>
        <dbReference type="RuleBase" id="RU362073"/>
    </source>
</evidence>
<dbReference type="InterPro" id="IPR001029">
    <property type="entry name" value="Flagellin_N"/>
</dbReference>